<organism evidence="1 2">
    <name type="scientific">Corchorus capsularis</name>
    <name type="common">Jute</name>
    <dbReference type="NCBI Taxonomy" id="210143"/>
    <lineage>
        <taxon>Eukaryota</taxon>
        <taxon>Viridiplantae</taxon>
        <taxon>Streptophyta</taxon>
        <taxon>Embryophyta</taxon>
        <taxon>Tracheophyta</taxon>
        <taxon>Spermatophyta</taxon>
        <taxon>Magnoliopsida</taxon>
        <taxon>eudicotyledons</taxon>
        <taxon>Gunneridae</taxon>
        <taxon>Pentapetalae</taxon>
        <taxon>rosids</taxon>
        <taxon>malvids</taxon>
        <taxon>Malvales</taxon>
        <taxon>Malvaceae</taxon>
        <taxon>Grewioideae</taxon>
        <taxon>Apeibeae</taxon>
        <taxon>Corchorus</taxon>
    </lineage>
</organism>
<dbReference type="EMBL" id="AWWV01000919">
    <property type="protein sequence ID" value="OMP11752.1"/>
    <property type="molecule type" value="Genomic_DNA"/>
</dbReference>
<keyword evidence="2" id="KW-1185">Reference proteome</keyword>
<accession>A0A1R3KXE9</accession>
<reference evidence="1 2" key="1">
    <citation type="submission" date="2013-09" db="EMBL/GenBank/DDBJ databases">
        <title>Corchorus capsularis genome sequencing.</title>
        <authorList>
            <person name="Alam M."/>
            <person name="Haque M.S."/>
            <person name="Islam M.S."/>
            <person name="Emdad E.M."/>
            <person name="Islam M.M."/>
            <person name="Ahmed B."/>
            <person name="Halim A."/>
            <person name="Hossen Q.M.M."/>
            <person name="Hossain M.Z."/>
            <person name="Ahmed R."/>
            <person name="Khan M.M."/>
            <person name="Islam R."/>
            <person name="Rashid M.M."/>
            <person name="Khan S.A."/>
            <person name="Rahman M.S."/>
            <person name="Alam M."/>
        </authorList>
    </citation>
    <scope>NUCLEOTIDE SEQUENCE [LARGE SCALE GENOMIC DNA]</scope>
    <source>
        <strain evidence="2">cv. CVL-1</strain>
        <tissue evidence="1">Whole seedling</tissue>
    </source>
</reference>
<gene>
    <name evidence="1" type="ORF">CCACVL1_00291</name>
</gene>
<evidence type="ECO:0000313" key="1">
    <source>
        <dbReference type="EMBL" id="OMP11752.1"/>
    </source>
</evidence>
<dbReference type="Proteomes" id="UP000188268">
    <property type="component" value="Unassembled WGS sequence"/>
</dbReference>
<dbReference type="AlphaFoldDB" id="A0A1R3KXE9"/>
<comment type="caution">
    <text evidence="1">The sequence shown here is derived from an EMBL/GenBank/DDBJ whole genome shotgun (WGS) entry which is preliminary data.</text>
</comment>
<evidence type="ECO:0000313" key="2">
    <source>
        <dbReference type="Proteomes" id="UP000188268"/>
    </source>
</evidence>
<feature type="non-terminal residue" evidence="1">
    <location>
        <position position="1"/>
    </location>
</feature>
<dbReference type="Gramene" id="OMP11752">
    <property type="protein sequence ID" value="OMP11752"/>
    <property type="gene ID" value="CCACVL1_00291"/>
</dbReference>
<sequence length="23" mass="2638">GALFFSPEKKINGQFNLLFSDHQ</sequence>
<protein>
    <submittedName>
        <fullName evidence="1">Uncharacterized protein</fullName>
    </submittedName>
</protein>
<name>A0A1R3KXE9_COCAP</name>
<proteinExistence type="predicted"/>